<sequence length="742" mass="83819">MELELNRIDYAIVGLTSRKCMKLLPPSSTRGAQKIVVGDQDGVLNIFCENKGEIQALLKTPPGPKIASLDLGGTDDGQKDKIFIASESKVRGYTKKGKRFLDFDTNLAESITVMCVCDVNLFVCGQHSLHHYADLKDENSFTCNEVIRDLVVVTSDSVGSVHYMIKITLHWKSTVYQFQTKKLTPILACDDRVIRILEDSSLLYSVPIPSCPTVLHEFLKSKDGENQVIYGTTDGGVGLLSIGRELKNSWMLEPDPLKGQVTCLETFDLTCDGNQELILGRDDGLIEVYKLGQEEEDIHLIYSYTCNETVTSLTCGIIRGNDCPEIVVTTYSGWIFGLSTEPTGKNLGLTIESNQLKLTQEAKQKINKLRAEIDELETRVYSEKDKYHIAAENNDNALSTIPAIAINDRFYLHREDASYTLSIEVQTSVDNILIQSDVPVDLLDIEKNSAVVSFSECNPADGNFLLATYRCQVNTTRLDLKIRTIEGQYGTLQTYVTPNIQPKCCQLRSYKIKPLSLHTRIHTFDPKRPYNVLTLRGGFSFAEIHAWIEFCLPEVPSKPPPEEPAVLIFSSTFLDTILQCTYSKGEAEFKSDNISTISILKDVVSKEASRNDKKRRNLDISWEINEGSIKHTLDLLKPKLEHQHELVRQVEILQSMTELDLSGDGIQLTDEYSKILANEKAIMEEYTKQPSYLDRLYGMVTDLYIDKHKFRGNNVKNKIAPLLHILDRENYVYENLLEFFNQ</sequence>
<protein>
    <recommendedName>
        <fullName evidence="8">Bardet-Biedl syndrome 7 protein homolog</fullName>
    </recommendedName>
</protein>
<evidence type="ECO:0000259" key="2">
    <source>
        <dbReference type="Pfam" id="PF23349"/>
    </source>
</evidence>
<dbReference type="Pfam" id="PF23349">
    <property type="entry name" value="BBS7_hp"/>
    <property type="match status" value="1"/>
</dbReference>
<keyword evidence="1" id="KW-0175">Coiled coil</keyword>
<evidence type="ECO:0000259" key="3">
    <source>
        <dbReference type="Pfam" id="PF23360"/>
    </source>
</evidence>
<dbReference type="InterPro" id="IPR036322">
    <property type="entry name" value="WD40_repeat_dom_sf"/>
</dbReference>
<evidence type="ECO:0000259" key="4">
    <source>
        <dbReference type="Pfam" id="PF23361"/>
    </source>
</evidence>
<evidence type="ECO:0000256" key="1">
    <source>
        <dbReference type="SAM" id="Coils"/>
    </source>
</evidence>
<evidence type="ECO:0000313" key="6">
    <source>
        <dbReference type="EMBL" id="KAK6637392.1"/>
    </source>
</evidence>
<dbReference type="Pfam" id="PF23361">
    <property type="entry name" value="BBS7_pf"/>
    <property type="match status" value="1"/>
</dbReference>
<reference evidence="6 7" key="1">
    <citation type="submission" date="2023-09" db="EMBL/GenBank/DDBJ databases">
        <title>Genomes of two closely related lineages of the louse Polyplax serrata with different host specificities.</title>
        <authorList>
            <person name="Martinu J."/>
            <person name="Tarabai H."/>
            <person name="Stefka J."/>
            <person name="Hypsa V."/>
        </authorList>
    </citation>
    <scope>NUCLEOTIDE SEQUENCE [LARGE SCALE GENOMIC DNA]</scope>
    <source>
        <strain evidence="6">98ZLc_SE</strain>
    </source>
</reference>
<name>A0ABR1B7B2_POLSC</name>
<evidence type="ECO:0000313" key="7">
    <source>
        <dbReference type="Proteomes" id="UP001359485"/>
    </source>
</evidence>
<dbReference type="Pfam" id="PF23360">
    <property type="entry name" value="BBS7_GAE"/>
    <property type="match status" value="1"/>
</dbReference>
<dbReference type="SUPFAM" id="SSF50978">
    <property type="entry name" value="WD40 repeat-like"/>
    <property type="match status" value="1"/>
</dbReference>
<dbReference type="PANTHER" id="PTHR16074:SF4">
    <property type="entry name" value="BARDET-BIEDL SYNDROME 7 PROTEIN"/>
    <property type="match status" value="1"/>
</dbReference>
<accession>A0ABR1B7B2</accession>
<feature type="domain" description="BBS7 helical hairpin" evidence="2">
    <location>
        <begin position="626"/>
        <end position="740"/>
    </location>
</feature>
<organism evidence="6 7">
    <name type="scientific">Polyplax serrata</name>
    <name type="common">Common mouse louse</name>
    <dbReference type="NCBI Taxonomy" id="468196"/>
    <lineage>
        <taxon>Eukaryota</taxon>
        <taxon>Metazoa</taxon>
        <taxon>Ecdysozoa</taxon>
        <taxon>Arthropoda</taxon>
        <taxon>Hexapoda</taxon>
        <taxon>Insecta</taxon>
        <taxon>Pterygota</taxon>
        <taxon>Neoptera</taxon>
        <taxon>Paraneoptera</taxon>
        <taxon>Psocodea</taxon>
        <taxon>Troctomorpha</taxon>
        <taxon>Phthiraptera</taxon>
        <taxon>Anoplura</taxon>
        <taxon>Polyplacidae</taxon>
        <taxon>Polyplax</taxon>
    </lineage>
</organism>
<comment type="caution">
    <text evidence="6">The sequence shown here is derived from an EMBL/GenBank/DDBJ whole genome shotgun (WGS) entry which is preliminary data.</text>
</comment>
<evidence type="ECO:0008006" key="8">
    <source>
        <dbReference type="Google" id="ProtNLM"/>
    </source>
</evidence>
<dbReference type="Proteomes" id="UP001359485">
    <property type="component" value="Unassembled WGS sequence"/>
</dbReference>
<dbReference type="EMBL" id="JAWJWF010000002">
    <property type="protein sequence ID" value="KAK6637392.1"/>
    <property type="molecule type" value="Genomic_DNA"/>
</dbReference>
<feature type="domain" description="BBS7 beta-propeller" evidence="5">
    <location>
        <begin position="21"/>
        <end position="340"/>
    </location>
</feature>
<dbReference type="InterPro" id="IPR056332">
    <property type="entry name" value="Beta-prop_BBS7"/>
</dbReference>
<gene>
    <name evidence="6" type="ORF">RUM44_007809</name>
</gene>
<proteinExistence type="predicted"/>
<feature type="domain" description="BBS7 platform" evidence="4">
    <location>
        <begin position="518"/>
        <end position="621"/>
    </location>
</feature>
<dbReference type="PANTHER" id="PTHR16074">
    <property type="entry name" value="BARDET-BIEDL SYNDROME 7 PROTEIN"/>
    <property type="match status" value="1"/>
</dbReference>
<dbReference type="Pfam" id="PF23743">
    <property type="entry name" value="Beta-prop_BBS7"/>
    <property type="match status" value="1"/>
</dbReference>
<keyword evidence="7" id="KW-1185">Reference proteome</keyword>
<feature type="coiled-coil region" evidence="1">
    <location>
        <begin position="359"/>
        <end position="386"/>
    </location>
</feature>
<dbReference type="InterPro" id="IPR056334">
    <property type="entry name" value="BBS7_GAE_dom"/>
</dbReference>
<evidence type="ECO:0000259" key="5">
    <source>
        <dbReference type="Pfam" id="PF23743"/>
    </source>
</evidence>
<feature type="domain" description="BBS7 GAE" evidence="3">
    <location>
        <begin position="402"/>
        <end position="510"/>
    </location>
</feature>
<dbReference type="InterPro" id="IPR056335">
    <property type="entry name" value="BBS7_hairpin"/>
</dbReference>
<dbReference type="InterPro" id="IPR056333">
    <property type="entry name" value="BBS7_pf_dom"/>
</dbReference>